<evidence type="ECO:0000259" key="9">
    <source>
        <dbReference type="PROSITE" id="PS50850"/>
    </source>
</evidence>
<name>A0ABV5S578_9ACTN</name>
<feature type="transmembrane region" description="Helical" evidence="8">
    <location>
        <begin position="94"/>
        <end position="118"/>
    </location>
</feature>
<dbReference type="InterPro" id="IPR011701">
    <property type="entry name" value="MFS"/>
</dbReference>
<feature type="transmembrane region" description="Helical" evidence="8">
    <location>
        <begin position="211"/>
        <end position="231"/>
    </location>
</feature>
<dbReference type="NCBIfam" id="TIGR00711">
    <property type="entry name" value="efflux_EmrB"/>
    <property type="match status" value="1"/>
</dbReference>
<accession>A0ABV5S578</accession>
<protein>
    <submittedName>
        <fullName evidence="10">MFS transporter</fullName>
    </submittedName>
</protein>
<dbReference type="PANTHER" id="PTHR42718">
    <property type="entry name" value="MAJOR FACILITATOR SUPERFAMILY MULTIDRUG TRANSPORTER MFSC"/>
    <property type="match status" value="1"/>
</dbReference>
<dbReference type="EMBL" id="JBHMBW010000025">
    <property type="protein sequence ID" value="MFB9626765.1"/>
    <property type="molecule type" value="Genomic_DNA"/>
</dbReference>
<keyword evidence="3" id="KW-0813">Transport</keyword>
<gene>
    <name evidence="10" type="ORF">ACFFSA_27060</name>
</gene>
<dbReference type="Gene3D" id="1.20.1720.10">
    <property type="entry name" value="Multidrug resistance protein D"/>
    <property type="match status" value="1"/>
</dbReference>
<evidence type="ECO:0000256" key="1">
    <source>
        <dbReference type="ARBA" id="ARBA00004651"/>
    </source>
</evidence>
<proteinExistence type="inferred from homology"/>
<keyword evidence="6 8" id="KW-1133">Transmembrane helix</keyword>
<evidence type="ECO:0000256" key="7">
    <source>
        <dbReference type="ARBA" id="ARBA00023136"/>
    </source>
</evidence>
<reference evidence="10 11" key="1">
    <citation type="submission" date="2024-09" db="EMBL/GenBank/DDBJ databases">
        <authorList>
            <person name="Sun Q."/>
            <person name="Mori K."/>
        </authorList>
    </citation>
    <scope>NUCLEOTIDE SEQUENCE [LARGE SCALE GENOMIC DNA]</scope>
    <source>
        <strain evidence="10 11">JCM 3143</strain>
    </source>
</reference>
<sequence length="499" mass="50651">MNNGIVSRASASQPAPGPLDKSRLTLLTCCFSLFMAQLDATAVNVALPSIGEDLGGGISDLQWVVDAYVLVLACLGMSGGGIGDRYGRRRVYRIGLIVFSLASLGCGLAPALGVLIAFRMVQAAGASMLMPVTLSIITNTFIAPAARARAIGTWMAAGGVAAGVGPLIGGALTSALGWQAIFWINVPVGALALALTRLYVTESRAAERRSLDIPGQALLGCSLAALSYALIEAPRVGWASTPTLSLLAGAGLGALCFVAVEFRTDRPLVEPRYFRDRAFAGAAGIAVLTYLAIMGAQFLSSLYLQQVRGLSPLAAGAMLLPTSVALAAASPLAGRLTARYGPRPVVVTATVFLAGGLALLAGTTPSTSPPFLVIAYLLIGAGWGSLNPPLTGVAIDTMPPDQAGVASAAVGASRQLGAVLGVAVMGSLTTTLTRTGLEHRVPHPEADPATLIMAGGQAARAVFTSATHVAFAAGAGAVVVAMIVALATMPQRARPRSSS</sequence>
<feature type="transmembrane region" description="Helical" evidence="8">
    <location>
        <begin position="469"/>
        <end position="489"/>
    </location>
</feature>
<dbReference type="PROSITE" id="PS50850">
    <property type="entry name" value="MFS"/>
    <property type="match status" value="1"/>
</dbReference>
<evidence type="ECO:0000313" key="11">
    <source>
        <dbReference type="Proteomes" id="UP001589532"/>
    </source>
</evidence>
<feature type="domain" description="Major facilitator superfamily (MFS) profile" evidence="9">
    <location>
        <begin position="25"/>
        <end position="493"/>
    </location>
</feature>
<comment type="subcellular location">
    <subcellularLocation>
        <location evidence="1">Cell membrane</location>
        <topology evidence="1">Multi-pass membrane protein</topology>
    </subcellularLocation>
</comment>
<evidence type="ECO:0000256" key="6">
    <source>
        <dbReference type="ARBA" id="ARBA00022989"/>
    </source>
</evidence>
<evidence type="ECO:0000256" key="5">
    <source>
        <dbReference type="ARBA" id="ARBA00022692"/>
    </source>
</evidence>
<evidence type="ECO:0000256" key="3">
    <source>
        <dbReference type="ARBA" id="ARBA00022448"/>
    </source>
</evidence>
<keyword evidence="4" id="KW-1003">Cell membrane</keyword>
<feature type="transmembrane region" description="Helical" evidence="8">
    <location>
        <begin position="243"/>
        <end position="262"/>
    </location>
</feature>
<feature type="transmembrane region" description="Helical" evidence="8">
    <location>
        <begin position="154"/>
        <end position="174"/>
    </location>
</feature>
<evidence type="ECO:0000256" key="8">
    <source>
        <dbReference type="SAM" id="Phobius"/>
    </source>
</evidence>
<dbReference type="CDD" id="cd17321">
    <property type="entry name" value="MFS_MMR_MDR_like"/>
    <property type="match status" value="1"/>
</dbReference>
<dbReference type="InterPro" id="IPR036259">
    <property type="entry name" value="MFS_trans_sf"/>
</dbReference>
<comment type="similarity">
    <text evidence="2">Belongs to the major facilitator superfamily. EmrB family.</text>
</comment>
<feature type="transmembrane region" description="Helical" evidence="8">
    <location>
        <begin position="64"/>
        <end position="82"/>
    </location>
</feature>
<organism evidence="10 11">
    <name type="scientific">Nonomuraea helvata</name>
    <dbReference type="NCBI Taxonomy" id="37484"/>
    <lineage>
        <taxon>Bacteria</taxon>
        <taxon>Bacillati</taxon>
        <taxon>Actinomycetota</taxon>
        <taxon>Actinomycetes</taxon>
        <taxon>Streptosporangiales</taxon>
        <taxon>Streptosporangiaceae</taxon>
        <taxon>Nonomuraea</taxon>
    </lineage>
</organism>
<keyword evidence="5 8" id="KW-0812">Transmembrane</keyword>
<dbReference type="Proteomes" id="UP001589532">
    <property type="component" value="Unassembled WGS sequence"/>
</dbReference>
<evidence type="ECO:0000313" key="10">
    <source>
        <dbReference type="EMBL" id="MFB9626765.1"/>
    </source>
</evidence>
<dbReference type="InterPro" id="IPR020846">
    <property type="entry name" value="MFS_dom"/>
</dbReference>
<feature type="transmembrane region" description="Helical" evidence="8">
    <location>
        <begin position="310"/>
        <end position="333"/>
    </location>
</feature>
<evidence type="ECO:0000256" key="2">
    <source>
        <dbReference type="ARBA" id="ARBA00008537"/>
    </source>
</evidence>
<feature type="transmembrane region" description="Helical" evidence="8">
    <location>
        <begin position="283"/>
        <end position="304"/>
    </location>
</feature>
<dbReference type="SUPFAM" id="SSF103473">
    <property type="entry name" value="MFS general substrate transporter"/>
    <property type="match status" value="1"/>
</dbReference>
<feature type="transmembrane region" description="Helical" evidence="8">
    <location>
        <begin position="124"/>
        <end position="142"/>
    </location>
</feature>
<dbReference type="Gene3D" id="1.20.1250.20">
    <property type="entry name" value="MFS general substrate transporter like domains"/>
    <property type="match status" value="1"/>
</dbReference>
<dbReference type="RefSeq" id="WP_345003164.1">
    <property type="nucleotide sequence ID" value="NZ_BAAAXV010000012.1"/>
</dbReference>
<keyword evidence="11" id="KW-1185">Reference proteome</keyword>
<comment type="caution">
    <text evidence="10">The sequence shown here is derived from an EMBL/GenBank/DDBJ whole genome shotgun (WGS) entry which is preliminary data.</text>
</comment>
<keyword evidence="7 8" id="KW-0472">Membrane</keyword>
<dbReference type="Pfam" id="PF07690">
    <property type="entry name" value="MFS_1"/>
    <property type="match status" value="1"/>
</dbReference>
<dbReference type="PANTHER" id="PTHR42718:SF9">
    <property type="entry name" value="MAJOR FACILITATOR SUPERFAMILY MULTIDRUG TRANSPORTER MFSC"/>
    <property type="match status" value="1"/>
</dbReference>
<evidence type="ECO:0000256" key="4">
    <source>
        <dbReference type="ARBA" id="ARBA00022475"/>
    </source>
</evidence>
<dbReference type="InterPro" id="IPR004638">
    <property type="entry name" value="EmrB-like"/>
</dbReference>
<feature type="transmembrane region" description="Helical" evidence="8">
    <location>
        <begin position="345"/>
        <end position="363"/>
    </location>
</feature>
<feature type="transmembrane region" description="Helical" evidence="8">
    <location>
        <begin position="180"/>
        <end position="199"/>
    </location>
</feature>